<accession>A0ABP1PLP4</accession>
<reference evidence="1 2" key="1">
    <citation type="submission" date="2024-08" db="EMBL/GenBank/DDBJ databases">
        <authorList>
            <person name="Cucini C."/>
            <person name="Frati F."/>
        </authorList>
    </citation>
    <scope>NUCLEOTIDE SEQUENCE [LARGE SCALE GENOMIC DNA]</scope>
</reference>
<dbReference type="EMBL" id="CAXLJM020000004">
    <property type="protein sequence ID" value="CAL8070770.1"/>
    <property type="molecule type" value="Genomic_DNA"/>
</dbReference>
<protein>
    <submittedName>
        <fullName evidence="1">Uncharacterized protein</fullName>
    </submittedName>
</protein>
<dbReference type="PANTHER" id="PTHR11012:SF30">
    <property type="entry name" value="PROTEIN KINASE-LIKE DOMAIN-CONTAINING"/>
    <property type="match status" value="1"/>
</dbReference>
<name>A0ABP1PLP4_9HEXA</name>
<dbReference type="InterPro" id="IPR004119">
    <property type="entry name" value="EcKL"/>
</dbReference>
<keyword evidence="2" id="KW-1185">Reference proteome</keyword>
<proteinExistence type="predicted"/>
<evidence type="ECO:0000313" key="2">
    <source>
        <dbReference type="Proteomes" id="UP001642540"/>
    </source>
</evidence>
<sequence>MSPTPKNEVPETSDEVTLKYKEIVKANGINDEVSQVLINSSGLQGEGFASQANYVTINFKNPKVKPLNLFVKSLTANSTHSDMLKESKLFEKESRFFMEYVPAAKEFCKSKGCEGLVDMYPKCYYGDNDMVVFENLVVGKGYVLLKKVEQQDLDAVR</sequence>
<dbReference type="Pfam" id="PF02958">
    <property type="entry name" value="EcKL"/>
    <property type="match status" value="1"/>
</dbReference>
<organism evidence="1 2">
    <name type="scientific">Orchesella dallaii</name>
    <dbReference type="NCBI Taxonomy" id="48710"/>
    <lineage>
        <taxon>Eukaryota</taxon>
        <taxon>Metazoa</taxon>
        <taxon>Ecdysozoa</taxon>
        <taxon>Arthropoda</taxon>
        <taxon>Hexapoda</taxon>
        <taxon>Collembola</taxon>
        <taxon>Entomobryomorpha</taxon>
        <taxon>Entomobryoidea</taxon>
        <taxon>Orchesellidae</taxon>
        <taxon>Orchesellinae</taxon>
        <taxon>Orchesella</taxon>
    </lineage>
</organism>
<dbReference type="Proteomes" id="UP001642540">
    <property type="component" value="Unassembled WGS sequence"/>
</dbReference>
<dbReference type="PANTHER" id="PTHR11012">
    <property type="entry name" value="PROTEIN KINASE-LIKE DOMAIN-CONTAINING"/>
    <property type="match status" value="1"/>
</dbReference>
<gene>
    <name evidence="1" type="ORF">ODALV1_LOCUS1415</name>
</gene>
<comment type="caution">
    <text evidence="1">The sequence shown here is derived from an EMBL/GenBank/DDBJ whole genome shotgun (WGS) entry which is preliminary data.</text>
</comment>
<evidence type="ECO:0000313" key="1">
    <source>
        <dbReference type="EMBL" id="CAL8070770.1"/>
    </source>
</evidence>